<dbReference type="PANTHER" id="PTHR42789:SF1">
    <property type="entry name" value="D-ISOMER SPECIFIC 2-HYDROXYACID DEHYDROGENASE FAMILY PROTEIN (AFU_ORTHOLOGUE AFUA_6G10090)"/>
    <property type="match status" value="1"/>
</dbReference>
<dbReference type="Proteomes" id="UP000051586">
    <property type="component" value="Unassembled WGS sequence"/>
</dbReference>
<dbReference type="SUPFAM" id="SSF52283">
    <property type="entry name" value="Formate/glycerate dehydrogenase catalytic domain-like"/>
    <property type="match status" value="1"/>
</dbReference>
<keyword evidence="2 4" id="KW-0560">Oxidoreductase</keyword>
<feature type="domain" description="D-isomer specific 2-hydroxyacid dehydrogenase NAD-binding" evidence="6">
    <location>
        <begin position="109"/>
        <end position="279"/>
    </location>
</feature>
<dbReference type="InterPro" id="IPR029753">
    <property type="entry name" value="D-isomer_DH_CS"/>
</dbReference>
<comment type="similarity">
    <text evidence="1 4">Belongs to the D-isomer specific 2-hydroxyacid dehydrogenase family.</text>
</comment>
<accession>A0A0R2CG35</accession>
<evidence type="ECO:0000259" key="6">
    <source>
        <dbReference type="Pfam" id="PF02826"/>
    </source>
</evidence>
<organism evidence="7 8">
    <name type="scientific">Fructilactobacillus florum DSM 22689 = JCM 16035</name>
    <dbReference type="NCBI Taxonomy" id="1423745"/>
    <lineage>
        <taxon>Bacteria</taxon>
        <taxon>Bacillati</taxon>
        <taxon>Bacillota</taxon>
        <taxon>Bacilli</taxon>
        <taxon>Lactobacillales</taxon>
        <taxon>Lactobacillaceae</taxon>
        <taxon>Fructilactobacillus</taxon>
    </lineage>
</organism>
<dbReference type="AlphaFoldDB" id="A0A0R2CG35"/>
<dbReference type="RefSeq" id="WP_054690683.1">
    <property type="nucleotide sequence ID" value="NZ_AYZI01000009.1"/>
</dbReference>
<dbReference type="InterPro" id="IPR006140">
    <property type="entry name" value="D-isomer_DH_NAD-bd"/>
</dbReference>
<dbReference type="InterPro" id="IPR036291">
    <property type="entry name" value="NAD(P)-bd_dom_sf"/>
</dbReference>
<dbReference type="GO" id="GO:0051287">
    <property type="term" value="F:NAD binding"/>
    <property type="evidence" value="ECO:0007669"/>
    <property type="project" value="InterPro"/>
</dbReference>
<dbReference type="Pfam" id="PF02826">
    <property type="entry name" value="2-Hacid_dh_C"/>
    <property type="match status" value="1"/>
</dbReference>
<evidence type="ECO:0000256" key="2">
    <source>
        <dbReference type="ARBA" id="ARBA00023002"/>
    </source>
</evidence>
<dbReference type="InterPro" id="IPR050857">
    <property type="entry name" value="D-2-hydroxyacid_DH"/>
</dbReference>
<feature type="domain" description="D-isomer specific 2-hydroxyacid dehydrogenase catalytic" evidence="5">
    <location>
        <begin position="10"/>
        <end position="311"/>
    </location>
</feature>
<proteinExistence type="inferred from homology"/>
<protein>
    <submittedName>
        <fullName evidence="7">Lactate dehydrogenase related enzyme</fullName>
    </submittedName>
</protein>
<evidence type="ECO:0000256" key="4">
    <source>
        <dbReference type="RuleBase" id="RU003719"/>
    </source>
</evidence>
<evidence type="ECO:0000259" key="5">
    <source>
        <dbReference type="Pfam" id="PF00389"/>
    </source>
</evidence>
<dbReference type="CDD" id="cd12172">
    <property type="entry name" value="PGDH_like_2"/>
    <property type="match status" value="1"/>
</dbReference>
<dbReference type="Gene3D" id="3.40.50.720">
    <property type="entry name" value="NAD(P)-binding Rossmann-like Domain"/>
    <property type="match status" value="2"/>
</dbReference>
<gene>
    <name evidence="7" type="ORF">FC87_GL001287</name>
</gene>
<sequence>MSKKIVYLPDDIPAVGKEILKEAGLQVIVGTSSDKAVMMSEGAAANAVLIGTQPFDAEIMDAMPNLQVIARNGVGYDAVDVAAATQRGIQVVNTPTALSGSVAETAITELLAISKNLYQDSKALHDGHWNYRKNHLGRDLEGKTVGILGFGRIGHQVAAKLQGFGVKIIAVDPSSRPTEGVELVDRDTLFKTADYVMVHLPAIPATEHSIGKREFTMMKDDAYLINMARGSILVEDDLVAALQTGQIAGAALDVFEHEPLPVSDPLVQLENVLLTPHIASNTVETKQRMAVDAAHDIVKVLHGDDPNFPVNQI</sequence>
<evidence type="ECO:0000256" key="3">
    <source>
        <dbReference type="ARBA" id="ARBA00023027"/>
    </source>
</evidence>
<evidence type="ECO:0000313" key="8">
    <source>
        <dbReference type="Proteomes" id="UP000051586"/>
    </source>
</evidence>
<dbReference type="FunFam" id="3.40.50.720:FF:000203">
    <property type="entry name" value="D-3-phosphoglycerate dehydrogenase (SerA)"/>
    <property type="match status" value="1"/>
</dbReference>
<comment type="caution">
    <text evidence="7">The sequence shown here is derived from an EMBL/GenBank/DDBJ whole genome shotgun (WGS) entry which is preliminary data.</text>
</comment>
<dbReference type="EMBL" id="AYZI01000009">
    <property type="protein sequence ID" value="KRM90208.1"/>
    <property type="molecule type" value="Genomic_DNA"/>
</dbReference>
<dbReference type="PANTHER" id="PTHR42789">
    <property type="entry name" value="D-ISOMER SPECIFIC 2-HYDROXYACID DEHYDROGENASE FAMILY PROTEIN (AFU_ORTHOLOGUE AFUA_6G10090)"/>
    <property type="match status" value="1"/>
</dbReference>
<dbReference type="PATRIC" id="fig|1423745.4.peg.1353"/>
<reference evidence="7 8" key="1">
    <citation type="journal article" date="2015" name="Genome Announc.">
        <title>Expanding the biotechnology potential of lactobacilli through comparative genomics of 213 strains and associated genera.</title>
        <authorList>
            <person name="Sun Z."/>
            <person name="Harris H.M."/>
            <person name="McCann A."/>
            <person name="Guo C."/>
            <person name="Argimon S."/>
            <person name="Zhang W."/>
            <person name="Yang X."/>
            <person name="Jeffery I.B."/>
            <person name="Cooney J.C."/>
            <person name="Kagawa T.F."/>
            <person name="Liu W."/>
            <person name="Song Y."/>
            <person name="Salvetti E."/>
            <person name="Wrobel A."/>
            <person name="Rasinkangas P."/>
            <person name="Parkhill J."/>
            <person name="Rea M.C."/>
            <person name="O'Sullivan O."/>
            <person name="Ritari J."/>
            <person name="Douillard F.P."/>
            <person name="Paul Ross R."/>
            <person name="Yang R."/>
            <person name="Briner A.E."/>
            <person name="Felis G.E."/>
            <person name="de Vos W.M."/>
            <person name="Barrangou R."/>
            <person name="Klaenhammer T.R."/>
            <person name="Caufield P.W."/>
            <person name="Cui Y."/>
            <person name="Zhang H."/>
            <person name="O'Toole P.W."/>
        </authorList>
    </citation>
    <scope>NUCLEOTIDE SEQUENCE [LARGE SCALE GENOMIC DNA]</scope>
    <source>
        <strain evidence="7 8">DSM 22689</strain>
    </source>
</reference>
<evidence type="ECO:0000256" key="1">
    <source>
        <dbReference type="ARBA" id="ARBA00005854"/>
    </source>
</evidence>
<dbReference type="STRING" id="1423745.GCA_001311215_01405"/>
<evidence type="ECO:0000313" key="7">
    <source>
        <dbReference type="EMBL" id="KRM90208.1"/>
    </source>
</evidence>
<dbReference type="PROSITE" id="PS00671">
    <property type="entry name" value="D_2_HYDROXYACID_DH_3"/>
    <property type="match status" value="1"/>
</dbReference>
<name>A0A0R2CG35_9LACO</name>
<dbReference type="GO" id="GO:0016616">
    <property type="term" value="F:oxidoreductase activity, acting on the CH-OH group of donors, NAD or NADP as acceptor"/>
    <property type="evidence" value="ECO:0007669"/>
    <property type="project" value="InterPro"/>
</dbReference>
<dbReference type="SUPFAM" id="SSF51735">
    <property type="entry name" value="NAD(P)-binding Rossmann-fold domains"/>
    <property type="match status" value="1"/>
</dbReference>
<keyword evidence="3" id="KW-0520">NAD</keyword>
<dbReference type="Pfam" id="PF00389">
    <property type="entry name" value="2-Hacid_dh"/>
    <property type="match status" value="1"/>
</dbReference>
<dbReference type="InterPro" id="IPR006139">
    <property type="entry name" value="D-isomer_2_OHA_DH_cat_dom"/>
</dbReference>